<proteinExistence type="predicted"/>
<reference evidence="1 2" key="1">
    <citation type="submission" date="2020-08" db="EMBL/GenBank/DDBJ databases">
        <title>Genome public.</title>
        <authorList>
            <person name="Liu C."/>
            <person name="Sun Q."/>
        </authorList>
    </citation>
    <scope>NUCLEOTIDE SEQUENCE [LARGE SCALE GENOMIC DNA]</scope>
    <source>
        <strain evidence="1 2">BX3</strain>
    </source>
</reference>
<dbReference type="InterPro" id="IPR027417">
    <property type="entry name" value="P-loop_NTPase"/>
</dbReference>
<dbReference type="RefSeq" id="WP_249305577.1">
    <property type="nucleotide sequence ID" value="NZ_JACRSW010000035.1"/>
</dbReference>
<organism evidence="1 2">
    <name type="scientific">Jutongia hominis</name>
    <dbReference type="NCBI Taxonomy" id="2763664"/>
    <lineage>
        <taxon>Bacteria</taxon>
        <taxon>Bacillati</taxon>
        <taxon>Bacillota</taxon>
        <taxon>Clostridia</taxon>
        <taxon>Lachnospirales</taxon>
        <taxon>Lachnospiraceae</taxon>
        <taxon>Jutongia</taxon>
    </lineage>
</organism>
<accession>A0ABR7MWE8</accession>
<dbReference type="Proteomes" id="UP000637513">
    <property type="component" value="Unassembled WGS sequence"/>
</dbReference>
<name>A0ABR7MWE8_9FIRM</name>
<sequence>MKIAFWSNVRGQAGVTTNMICVSALITLGGIGRTVLLENHYSAYGLSEMLLQGDKIESLREYGEYFNRYSIEYIMKRLYSGEDGEKLIHQASIPLLFSNMHYVPQSQIVNREVFEYEFHIVKEKLFEALETTSDYVFIDTEANRNLSTNIILEEADLVVVNLDQNPMHVKDYFDHYASLQEKTVFLVGNYRPEVSYNIQEICKEYSVERDRIVGLPYHFELEESVKNGTVLSFLNRSYFQPMNKENEYFVRQLKRACRMIRKKSVACRREKMRFSKENQIGEVFSIM</sequence>
<evidence type="ECO:0000313" key="2">
    <source>
        <dbReference type="Proteomes" id="UP000637513"/>
    </source>
</evidence>
<evidence type="ECO:0008006" key="3">
    <source>
        <dbReference type="Google" id="ProtNLM"/>
    </source>
</evidence>
<gene>
    <name evidence="1" type="ORF">H8700_10430</name>
</gene>
<dbReference type="EMBL" id="JACRSW010000035">
    <property type="protein sequence ID" value="MBC8558117.1"/>
    <property type="molecule type" value="Genomic_DNA"/>
</dbReference>
<comment type="caution">
    <text evidence="1">The sequence shown here is derived from an EMBL/GenBank/DDBJ whole genome shotgun (WGS) entry which is preliminary data.</text>
</comment>
<keyword evidence="2" id="KW-1185">Reference proteome</keyword>
<evidence type="ECO:0000313" key="1">
    <source>
        <dbReference type="EMBL" id="MBC8558117.1"/>
    </source>
</evidence>
<dbReference type="Gene3D" id="3.40.50.300">
    <property type="entry name" value="P-loop containing nucleotide triphosphate hydrolases"/>
    <property type="match status" value="1"/>
</dbReference>
<protein>
    <recommendedName>
        <fullName evidence="3">AAA domain-containing protein</fullName>
    </recommendedName>
</protein>
<dbReference type="SUPFAM" id="SSF52540">
    <property type="entry name" value="P-loop containing nucleoside triphosphate hydrolases"/>
    <property type="match status" value="1"/>
</dbReference>